<feature type="region of interest" description="Disordered" evidence="1">
    <location>
        <begin position="56"/>
        <end position="98"/>
    </location>
</feature>
<dbReference type="STRING" id="1827387.A4S15_02270"/>
<dbReference type="EMBL" id="LWDL01000031">
    <property type="protein sequence ID" value="OQW49574.1"/>
    <property type="molecule type" value="Genomic_DNA"/>
</dbReference>
<sequence length="423" mass="46273">MIITCGQRYLAIGCAVLMTASLPPRETHARGFDTGLAIGVGAAIIGGLLANGNRNAQAGVRRETRGTKSAKKSRARQSDTASTTNESSSSPSNEQVLSSLAGPAGKVSLPVLATFRSSTVIGSVGTVSENDNILKLRSNDEERDYSSKMATILQRFQIENKDRRSGDVTALAIETALDEALRKSRLDQFESFLNENWTTDRLRVMILNRVIGELPSLFNGNNRGLAPMATLHSLIQRSAEAIYVRLFESSELLAANKSIVTFQRRVYEAQGNGAAPVNVSDAADAASAHETEQKLSEELRERADSILSSAAKLAISRYETAFRLDPNSFALRYRAQRIMYDCLSEYVEEITTSASATSLAEIPEIERRAFQTALNTCNDWLVVTFGESLDKLKEQKPYPIRVIWSAGGPKDEPKLYGRANRGL</sequence>
<evidence type="ECO:0000256" key="1">
    <source>
        <dbReference type="SAM" id="MobiDB-lite"/>
    </source>
</evidence>
<comment type="caution">
    <text evidence="2">The sequence shown here is derived from an EMBL/GenBank/DDBJ whole genome shotgun (WGS) entry which is preliminary data.</text>
</comment>
<evidence type="ECO:0000313" key="3">
    <source>
        <dbReference type="Proteomes" id="UP000192872"/>
    </source>
</evidence>
<proteinExistence type="predicted"/>
<evidence type="ECO:0000313" key="2">
    <source>
        <dbReference type="EMBL" id="OQW49574.1"/>
    </source>
</evidence>
<dbReference type="AlphaFoldDB" id="A0A1W9HQP8"/>
<gene>
    <name evidence="2" type="ORF">A4S15_02270</name>
</gene>
<name>A0A1W9HQP8_9HYPH</name>
<dbReference type="RefSeq" id="WP_376799774.1">
    <property type="nucleotide sequence ID" value="NZ_DBNB01000008.1"/>
</dbReference>
<accession>A0A1W9HQP8</accession>
<organism evidence="2 3">
    <name type="scientific">Candidatus Raskinella chloraquaticus</name>
    <dbReference type="NCBI Taxonomy" id="1951219"/>
    <lineage>
        <taxon>Bacteria</taxon>
        <taxon>Pseudomonadati</taxon>
        <taxon>Pseudomonadota</taxon>
        <taxon>Alphaproteobacteria</taxon>
        <taxon>Hyphomicrobiales</taxon>
        <taxon>Phreatobacteraceae</taxon>
        <taxon>Candidatus Raskinella</taxon>
    </lineage>
</organism>
<protein>
    <submittedName>
        <fullName evidence="2">Uncharacterized protein</fullName>
    </submittedName>
</protein>
<feature type="compositionally biased region" description="Low complexity" evidence="1">
    <location>
        <begin position="82"/>
        <end position="98"/>
    </location>
</feature>
<reference evidence="2 3" key="1">
    <citation type="journal article" date="2017" name="Water Res.">
        <title>Comammox in drinking water systems.</title>
        <authorList>
            <person name="Wang Y."/>
            <person name="Ma L."/>
            <person name="Mao Y."/>
            <person name="Jiang X."/>
            <person name="Xia Y."/>
            <person name="Yu K."/>
            <person name="Li B."/>
            <person name="Zhang T."/>
        </authorList>
    </citation>
    <scope>NUCLEOTIDE SEQUENCE [LARGE SCALE GENOMIC DNA]</scope>
    <source>
        <strain evidence="2">SG_bin8</strain>
    </source>
</reference>
<dbReference type="Proteomes" id="UP000192872">
    <property type="component" value="Unassembled WGS sequence"/>
</dbReference>